<name>H2YKC8_CIOSA</name>
<feature type="region of interest" description="Disordered" evidence="1">
    <location>
        <begin position="393"/>
        <end position="429"/>
    </location>
</feature>
<dbReference type="SUPFAM" id="SSF54236">
    <property type="entry name" value="Ubiquitin-like"/>
    <property type="match status" value="1"/>
</dbReference>
<dbReference type="STRING" id="51511.ENSCSAVP00000005780"/>
<dbReference type="HOGENOM" id="CLU_662147_0_0_1"/>
<feature type="region of interest" description="Disordered" evidence="1">
    <location>
        <begin position="305"/>
        <end position="357"/>
    </location>
</feature>
<reference evidence="3" key="3">
    <citation type="submission" date="2025-09" db="UniProtKB">
        <authorList>
            <consortium name="Ensembl"/>
        </authorList>
    </citation>
    <scope>IDENTIFICATION</scope>
</reference>
<dbReference type="PROSITE" id="PS50200">
    <property type="entry name" value="RA"/>
    <property type="match status" value="1"/>
</dbReference>
<feature type="domain" description="Ras-associating" evidence="2">
    <location>
        <begin position="60"/>
        <end position="131"/>
    </location>
</feature>
<keyword evidence="4" id="KW-1185">Reference proteome</keyword>
<feature type="compositionally biased region" description="Basic and acidic residues" evidence="1">
    <location>
        <begin position="25"/>
        <end position="38"/>
    </location>
</feature>
<dbReference type="InterPro" id="IPR029071">
    <property type="entry name" value="Ubiquitin-like_domsf"/>
</dbReference>
<dbReference type="InterPro" id="IPR000159">
    <property type="entry name" value="RA_dom"/>
</dbReference>
<feature type="region of interest" description="Disordered" evidence="1">
    <location>
        <begin position="132"/>
        <end position="165"/>
    </location>
</feature>
<proteinExistence type="predicted"/>
<accession>H2YKC8</accession>
<dbReference type="Ensembl" id="ENSCSAVT00000005855.1">
    <property type="protein sequence ID" value="ENSCSAVP00000005780.1"/>
    <property type="gene ID" value="ENSCSAVG00000003444.1"/>
</dbReference>
<dbReference type="GO" id="GO:0007165">
    <property type="term" value="P:signal transduction"/>
    <property type="evidence" value="ECO:0007669"/>
    <property type="project" value="InterPro"/>
</dbReference>
<dbReference type="InParanoid" id="H2YKC8"/>
<evidence type="ECO:0000256" key="1">
    <source>
        <dbReference type="SAM" id="MobiDB-lite"/>
    </source>
</evidence>
<sequence length="429" mass="47647">MISSGLDSSGNSPCGLHSRSQCSDTEPRIPTHPTDTNEDRVIKVEIVRKDDVGRGIPKVKNMTLSSNDRSPAAVKKALKLFDLNEDDAANFALIQILPDDKELRIPDSANVYYAMQSSSDEFHFALMEGEAQYPHQRNPPSSLNGSPATRKKSHRKTLSASGSISTSPMKSLYKLTLGGISLASGSYSPARENEKFENSFEFHALRHQLSPRRDAIIDDLRATSSDSADDESEDAGWRQRMKRIVHGKIHKRTGSDTSRASAESMFEIPPIRRLHARLPARDESTLPRHRVESASTAYTWTRRRAVVRKHHSQPRATRPDDSRSTFYVTSSDERPQSTASMEPINESRDENRAKPLYTRSASDPCVLDLLHGSDSVFEAPSIVVHCASPRKTTFRGEWTSGSSRDGSDCDVISNGKERQSSSDGESTYL</sequence>
<protein>
    <recommendedName>
        <fullName evidence="2">Ras-associating domain-containing protein</fullName>
    </recommendedName>
</protein>
<dbReference type="eggNOG" id="KOG3629">
    <property type="taxonomic scope" value="Eukaryota"/>
</dbReference>
<evidence type="ECO:0000259" key="2">
    <source>
        <dbReference type="PROSITE" id="PS50200"/>
    </source>
</evidence>
<dbReference type="CDD" id="cd00153">
    <property type="entry name" value="RA_RalGDS_like"/>
    <property type="match status" value="1"/>
</dbReference>
<dbReference type="Proteomes" id="UP000007875">
    <property type="component" value="Unassembled WGS sequence"/>
</dbReference>
<evidence type="ECO:0000313" key="4">
    <source>
        <dbReference type="Proteomes" id="UP000007875"/>
    </source>
</evidence>
<feature type="compositionally biased region" description="Polar residues" evidence="1">
    <location>
        <begin position="138"/>
        <end position="147"/>
    </location>
</feature>
<feature type="region of interest" description="Disordered" evidence="1">
    <location>
        <begin position="1"/>
        <end position="38"/>
    </location>
</feature>
<organism evidence="3 4">
    <name type="scientific">Ciona savignyi</name>
    <name type="common">Pacific transparent sea squirt</name>
    <dbReference type="NCBI Taxonomy" id="51511"/>
    <lineage>
        <taxon>Eukaryota</taxon>
        <taxon>Metazoa</taxon>
        <taxon>Chordata</taxon>
        <taxon>Tunicata</taxon>
        <taxon>Ascidiacea</taxon>
        <taxon>Phlebobranchia</taxon>
        <taxon>Cionidae</taxon>
        <taxon>Ciona</taxon>
    </lineage>
</organism>
<dbReference type="AlphaFoldDB" id="H2YKC8"/>
<feature type="compositionally biased region" description="Polar residues" evidence="1">
    <location>
        <begin position="324"/>
        <end position="340"/>
    </location>
</feature>
<dbReference type="Gene3D" id="3.10.20.90">
    <property type="entry name" value="Phosphatidylinositol 3-kinase Catalytic Subunit, Chain A, domain 1"/>
    <property type="match status" value="1"/>
</dbReference>
<dbReference type="Pfam" id="PF00788">
    <property type="entry name" value="RA"/>
    <property type="match status" value="1"/>
</dbReference>
<dbReference type="GeneTree" id="ENSGT00660000096532"/>
<reference evidence="4" key="1">
    <citation type="submission" date="2003-08" db="EMBL/GenBank/DDBJ databases">
        <authorList>
            <person name="Birren B."/>
            <person name="Nusbaum C."/>
            <person name="Abebe A."/>
            <person name="Abouelleil A."/>
            <person name="Adekoya E."/>
            <person name="Ait-zahra M."/>
            <person name="Allen N."/>
            <person name="Allen T."/>
            <person name="An P."/>
            <person name="Anderson M."/>
            <person name="Anderson S."/>
            <person name="Arachchi H."/>
            <person name="Armbruster J."/>
            <person name="Bachantsang P."/>
            <person name="Baldwin J."/>
            <person name="Barry A."/>
            <person name="Bayul T."/>
            <person name="Blitshsteyn B."/>
            <person name="Bloom T."/>
            <person name="Blye J."/>
            <person name="Boguslavskiy L."/>
            <person name="Borowsky M."/>
            <person name="Boukhgalter B."/>
            <person name="Brunache A."/>
            <person name="Butler J."/>
            <person name="Calixte N."/>
            <person name="Calvo S."/>
            <person name="Camarata J."/>
            <person name="Campo K."/>
            <person name="Chang J."/>
            <person name="Cheshatsang Y."/>
            <person name="Citroen M."/>
            <person name="Collymore A."/>
            <person name="Considine T."/>
            <person name="Cook A."/>
            <person name="Cooke P."/>
            <person name="Corum B."/>
            <person name="Cuomo C."/>
            <person name="David R."/>
            <person name="Dawoe T."/>
            <person name="Degray S."/>
            <person name="Dodge S."/>
            <person name="Dooley K."/>
            <person name="Dorje P."/>
            <person name="Dorjee K."/>
            <person name="Dorris L."/>
            <person name="Duffey N."/>
            <person name="Dupes A."/>
            <person name="Elkins T."/>
            <person name="Engels R."/>
            <person name="Erickson J."/>
            <person name="Farina A."/>
            <person name="Faro S."/>
            <person name="Ferreira P."/>
            <person name="Fischer H."/>
            <person name="Fitzgerald M."/>
            <person name="Foley K."/>
            <person name="Gage D."/>
            <person name="Galagan J."/>
            <person name="Gearin G."/>
            <person name="Gnerre S."/>
            <person name="Gnirke A."/>
            <person name="Goyette A."/>
            <person name="Graham J."/>
            <person name="Grandbois E."/>
            <person name="Gyaltsen K."/>
            <person name="Hafez N."/>
            <person name="Hagopian D."/>
            <person name="Hagos B."/>
            <person name="Hall J."/>
            <person name="Hatcher B."/>
            <person name="Heller A."/>
            <person name="Higgins H."/>
            <person name="Honan T."/>
            <person name="Horn A."/>
            <person name="Houde N."/>
            <person name="Hughes L."/>
            <person name="Hulme W."/>
            <person name="Husby E."/>
            <person name="Iliev I."/>
            <person name="Jaffe D."/>
            <person name="Jones C."/>
            <person name="Kamal M."/>
            <person name="Kamat A."/>
            <person name="Kamvysselis M."/>
            <person name="Karlsson E."/>
            <person name="Kells C."/>
            <person name="Kieu A."/>
            <person name="Kisner P."/>
            <person name="Kodira C."/>
            <person name="Kulbokas E."/>
            <person name="Labutti K."/>
            <person name="Lama D."/>
            <person name="Landers T."/>
            <person name="Leger J."/>
            <person name="Levine S."/>
            <person name="Lewis D."/>
            <person name="Lewis T."/>
            <person name="Lindblad-toh K."/>
            <person name="Liu X."/>
            <person name="Lokyitsang T."/>
            <person name="Lokyitsang Y."/>
            <person name="Lucien O."/>
            <person name="Lui A."/>
            <person name="Ma L.J."/>
            <person name="Mabbitt R."/>
            <person name="Macdonald J."/>
            <person name="Maclean C."/>
            <person name="Major J."/>
            <person name="Manning J."/>
            <person name="Marabella R."/>
            <person name="Maru K."/>
            <person name="Matthews C."/>
            <person name="Mauceli E."/>
            <person name="Mccarthy M."/>
            <person name="Mcdonough S."/>
            <person name="Mcghee T."/>
            <person name="Meldrim J."/>
            <person name="Meneus L."/>
            <person name="Mesirov J."/>
            <person name="Mihalev A."/>
            <person name="Mihova T."/>
            <person name="Mikkelsen T."/>
            <person name="Mlenga V."/>
            <person name="Moru K."/>
            <person name="Mozes J."/>
            <person name="Mulrain L."/>
            <person name="Munson G."/>
            <person name="Naylor J."/>
            <person name="Newes C."/>
            <person name="Nguyen C."/>
            <person name="Nguyen N."/>
            <person name="Nguyen T."/>
            <person name="Nicol R."/>
            <person name="Nielsen C."/>
            <person name="Nizzari M."/>
            <person name="Norbu C."/>
            <person name="Norbu N."/>
            <person name="O'donnell P."/>
            <person name="Okoawo O."/>
            <person name="O'leary S."/>
            <person name="Omotosho B."/>
            <person name="O'neill K."/>
            <person name="Osman S."/>
            <person name="Parker S."/>
            <person name="Perrin D."/>
            <person name="Phunkhang P."/>
            <person name="Piqani B."/>
            <person name="Purcell S."/>
            <person name="Rachupka T."/>
            <person name="Ramasamy U."/>
            <person name="Rameau R."/>
            <person name="Ray V."/>
            <person name="Raymond C."/>
            <person name="Retta R."/>
            <person name="Richardson S."/>
            <person name="Rise C."/>
            <person name="Rodriguez J."/>
            <person name="Rogers J."/>
            <person name="Rogov P."/>
            <person name="Rutman M."/>
            <person name="Schupbach R."/>
            <person name="Seaman C."/>
            <person name="Settipalli S."/>
            <person name="Sharpe T."/>
            <person name="Sheridan J."/>
            <person name="Sherpa N."/>
            <person name="Shi J."/>
            <person name="Smirnov S."/>
            <person name="Smith C."/>
            <person name="Sougnez C."/>
            <person name="Spencer B."/>
            <person name="Stalker J."/>
            <person name="Stange-thomann N."/>
            <person name="Stavropoulos S."/>
            <person name="Stetson K."/>
            <person name="Stone C."/>
            <person name="Stone S."/>
            <person name="Stubbs M."/>
            <person name="Talamas J."/>
            <person name="Tchuinga P."/>
            <person name="Tenzing P."/>
            <person name="Tesfaye S."/>
            <person name="Theodore J."/>
            <person name="Thoulutsang Y."/>
            <person name="Topham K."/>
            <person name="Towey S."/>
            <person name="Tsamla T."/>
            <person name="Tsomo N."/>
            <person name="Vallee D."/>
            <person name="Vassiliev H."/>
            <person name="Venkataraman V."/>
            <person name="Vinson J."/>
            <person name="Vo A."/>
            <person name="Wade C."/>
            <person name="Wang S."/>
            <person name="Wangchuk T."/>
            <person name="Wangdi T."/>
            <person name="Whittaker C."/>
            <person name="Wilkinson J."/>
            <person name="Wu Y."/>
            <person name="Wyman D."/>
            <person name="Yadav S."/>
            <person name="Yang S."/>
            <person name="Yang X."/>
            <person name="Yeager S."/>
            <person name="Yee E."/>
            <person name="Young G."/>
            <person name="Zainoun J."/>
            <person name="Zembeck L."/>
            <person name="Zimmer A."/>
            <person name="Zody M."/>
            <person name="Lander E."/>
        </authorList>
    </citation>
    <scope>NUCLEOTIDE SEQUENCE [LARGE SCALE GENOMIC DNA]</scope>
</reference>
<evidence type="ECO:0000313" key="3">
    <source>
        <dbReference type="Ensembl" id="ENSCSAVP00000005780.1"/>
    </source>
</evidence>
<feature type="compositionally biased region" description="Polar residues" evidence="1">
    <location>
        <begin position="1"/>
        <end position="24"/>
    </location>
</feature>
<reference evidence="3" key="2">
    <citation type="submission" date="2025-08" db="UniProtKB">
        <authorList>
            <consortium name="Ensembl"/>
        </authorList>
    </citation>
    <scope>IDENTIFICATION</scope>
</reference>